<evidence type="ECO:0000313" key="2">
    <source>
        <dbReference type="Proteomes" id="UP001178507"/>
    </source>
</evidence>
<dbReference type="AlphaFoldDB" id="A0AA36MZC5"/>
<comment type="caution">
    <text evidence="1">The sequence shown here is derived from an EMBL/GenBank/DDBJ whole genome shotgun (WGS) entry which is preliminary data.</text>
</comment>
<proteinExistence type="predicted"/>
<protein>
    <submittedName>
        <fullName evidence="1">Uncharacterized protein</fullName>
    </submittedName>
</protein>
<name>A0AA36MZC5_9DINO</name>
<accession>A0AA36MZC5</accession>
<keyword evidence="2" id="KW-1185">Reference proteome</keyword>
<dbReference type="Proteomes" id="UP001178507">
    <property type="component" value="Unassembled WGS sequence"/>
</dbReference>
<organism evidence="1 2">
    <name type="scientific">Effrenium voratum</name>
    <dbReference type="NCBI Taxonomy" id="2562239"/>
    <lineage>
        <taxon>Eukaryota</taxon>
        <taxon>Sar</taxon>
        <taxon>Alveolata</taxon>
        <taxon>Dinophyceae</taxon>
        <taxon>Suessiales</taxon>
        <taxon>Symbiodiniaceae</taxon>
        <taxon>Effrenium</taxon>
    </lineage>
</organism>
<evidence type="ECO:0000313" key="1">
    <source>
        <dbReference type="EMBL" id="CAJ1386219.1"/>
    </source>
</evidence>
<reference evidence="1" key="1">
    <citation type="submission" date="2023-08" db="EMBL/GenBank/DDBJ databases">
        <authorList>
            <person name="Chen Y."/>
            <person name="Shah S."/>
            <person name="Dougan E. K."/>
            <person name="Thang M."/>
            <person name="Chan C."/>
        </authorList>
    </citation>
    <scope>NUCLEOTIDE SEQUENCE</scope>
</reference>
<gene>
    <name evidence="1" type="ORF">EVOR1521_LOCUS12645</name>
</gene>
<sequence length="213" mass="24482">MAEASAPRFERLQGINNDGVCRAISLMYIEYVLGCNPHHGDRDELGRAPDPMPEHGWIPDAVFRPSERLAQELYDESDFAKVLSERREPAPFLLDTMPSLVLFEKVSDLVNDYDDAMQKVLPFLEQGLGFVFSFYYFRLDEDDEPRGAHAIAIDVTGHPAGFHVMDPNKGVWQFRSIEDLVVWMTDGELVSDRHGRRVKQLYKVRLVQVTRRE</sequence>
<dbReference type="EMBL" id="CAUJNA010001340">
    <property type="protein sequence ID" value="CAJ1386219.1"/>
    <property type="molecule type" value="Genomic_DNA"/>
</dbReference>